<evidence type="ECO:0000259" key="1">
    <source>
        <dbReference type="Pfam" id="PF07238"/>
    </source>
</evidence>
<dbReference type="GeneID" id="93641527"/>
<dbReference type="InterPro" id="IPR009875">
    <property type="entry name" value="PilZ_domain"/>
</dbReference>
<dbReference type="GO" id="GO:0035438">
    <property type="term" value="F:cyclic-di-GMP binding"/>
    <property type="evidence" value="ECO:0007669"/>
    <property type="project" value="InterPro"/>
</dbReference>
<gene>
    <name evidence="2" type="ORF">BG04_3468</name>
</gene>
<organism evidence="2 3">
    <name type="scientific">Priestia megaterium (strain ATCC 14581 / DSM 32 / CCUG 1817 / JCM 2506 / NBRC 15308 / NCIMB 9376 / NCTC 10342 / NRRL B-14308 / VKM B-512 / Ford 19)</name>
    <name type="common">Bacillus megaterium</name>
    <dbReference type="NCBI Taxonomy" id="1348623"/>
    <lineage>
        <taxon>Bacteria</taxon>
        <taxon>Bacillati</taxon>
        <taxon>Bacillota</taxon>
        <taxon>Bacilli</taxon>
        <taxon>Bacillales</taxon>
        <taxon>Bacillaceae</taxon>
        <taxon>Priestia</taxon>
    </lineage>
</organism>
<dbReference type="SUPFAM" id="SSF141371">
    <property type="entry name" value="PilZ domain-like"/>
    <property type="match status" value="1"/>
</dbReference>
<protein>
    <submittedName>
        <fullName evidence="2">PilZ domain protein</fullName>
    </submittedName>
</protein>
<dbReference type="AlphaFoldDB" id="A0A0B6AC90"/>
<name>A0A0B6AC90_PRIM2</name>
<evidence type="ECO:0000313" key="2">
    <source>
        <dbReference type="EMBL" id="AJI22540.1"/>
    </source>
</evidence>
<dbReference type="KEGG" id="bmeg:BG04_3468"/>
<accession>A0A0B6AC90</accession>
<reference evidence="2 3" key="1">
    <citation type="journal article" date="2015" name="Genome Announc.">
        <title>Complete genome sequences for 35 biothreat assay-relevant bacillus species.</title>
        <authorList>
            <person name="Johnson S.L."/>
            <person name="Daligault H.E."/>
            <person name="Davenport K.W."/>
            <person name="Jaissle J."/>
            <person name="Frey K.G."/>
            <person name="Ladner J.T."/>
            <person name="Broomall S.M."/>
            <person name="Bishop-Lilly K.A."/>
            <person name="Bruce D.C."/>
            <person name="Gibbons H.S."/>
            <person name="Coyne S.R."/>
            <person name="Lo C.C."/>
            <person name="Meincke L."/>
            <person name="Munk A.C."/>
            <person name="Koroleva G.I."/>
            <person name="Rosenzweig C.N."/>
            <person name="Palacios G.F."/>
            <person name="Redden C.L."/>
            <person name="Minogue T.D."/>
            <person name="Chain P.S."/>
        </authorList>
    </citation>
    <scope>NUCLEOTIDE SEQUENCE [LARGE SCALE GENOMIC DNA]</scope>
    <source>
        <strain evidence="3">ATCC 14581 / DSM 32 / JCM 2506 / NBRC 15308 / NCIMB 9376 / NCTC 10342 / NRRL B-14308 / VKM B-512</strain>
    </source>
</reference>
<proteinExistence type="predicted"/>
<dbReference type="RefSeq" id="WP_034653663.1">
    <property type="nucleotide sequence ID" value="NZ_BCVB01000003.1"/>
</dbReference>
<dbReference type="Pfam" id="PF07238">
    <property type="entry name" value="PilZ"/>
    <property type="match status" value="1"/>
</dbReference>
<dbReference type="Proteomes" id="UP000031829">
    <property type="component" value="Chromosome"/>
</dbReference>
<dbReference type="HOGENOM" id="CLU_159765_0_0_9"/>
<sequence length="123" mass="14479">MHFKREEPFRFLFETPIVGTFSIAKYDNKEIDSKPRPLSVIDLSPKGIKIITPLDLPIFNHQIQLKISFYLNEKPIHITGLCVWKEKRHTEYLYGIEAFNDAEEQAILITELKTYAKKKQDKQ</sequence>
<feature type="domain" description="PilZ" evidence="1">
    <location>
        <begin position="37"/>
        <end position="107"/>
    </location>
</feature>
<dbReference type="Gene3D" id="2.40.10.220">
    <property type="entry name" value="predicted glycosyltransferase like domains"/>
    <property type="match status" value="1"/>
</dbReference>
<dbReference type="EMBL" id="CP009920">
    <property type="protein sequence ID" value="AJI22540.1"/>
    <property type="molecule type" value="Genomic_DNA"/>
</dbReference>
<evidence type="ECO:0000313" key="3">
    <source>
        <dbReference type="Proteomes" id="UP000031829"/>
    </source>
</evidence>